<accession>A0A6N8IM04</accession>
<feature type="region of interest" description="Disordered" evidence="1">
    <location>
        <begin position="1"/>
        <end position="21"/>
    </location>
</feature>
<comment type="caution">
    <text evidence="2">The sequence shown here is derived from an EMBL/GenBank/DDBJ whole genome shotgun (WGS) entry which is preliminary data.</text>
</comment>
<organism evidence="2 3">
    <name type="scientific">Gordonibacter urolithinfaciens</name>
    <dbReference type="NCBI Taxonomy" id="1335613"/>
    <lineage>
        <taxon>Bacteria</taxon>
        <taxon>Bacillati</taxon>
        <taxon>Actinomycetota</taxon>
        <taxon>Coriobacteriia</taxon>
        <taxon>Eggerthellales</taxon>
        <taxon>Eggerthellaceae</taxon>
        <taxon>Gordonibacter</taxon>
    </lineage>
</organism>
<dbReference type="AlphaFoldDB" id="A0A6N8IM04"/>
<reference evidence="2 3" key="1">
    <citation type="submission" date="2019-11" db="EMBL/GenBank/DDBJ databases">
        <title>Whole genome shotgun sequencing (WGS) data from Adlercreutzia equolifaciens ResAG-91, Eggerthella lenta MRI-F36, MRI-F37, MRI-F40, ResAG-49, ResAG-88, ResAG-121, ResAG-145, and Gordonibacter sp. ResAG-5, ResAG-26, ResAG-43, ResAG-50, ResAG-59.</title>
        <authorList>
            <person name="Stoll D.A."/>
            <person name="Danylec N."/>
            <person name="Franz C.M.A.P."/>
            <person name="Huch M."/>
        </authorList>
    </citation>
    <scope>NUCLEOTIDE SEQUENCE [LARGE SCALE GENOMIC DNA]</scope>
    <source>
        <strain evidence="2 3">ResAG-59</strain>
    </source>
</reference>
<gene>
    <name evidence="2" type="ORF">GO738_15765</name>
</gene>
<sequence length="59" mass="6331">GEPAACGGAVPDEAGSRVEQPGRERFARFRNLYESRDGSLCVFEDEHGHLVAVDASKLA</sequence>
<feature type="non-terminal residue" evidence="2">
    <location>
        <position position="1"/>
    </location>
</feature>
<evidence type="ECO:0000256" key="1">
    <source>
        <dbReference type="SAM" id="MobiDB-lite"/>
    </source>
</evidence>
<keyword evidence="3" id="KW-1185">Reference proteome</keyword>
<evidence type="ECO:0000313" key="3">
    <source>
        <dbReference type="Proteomes" id="UP000468327"/>
    </source>
</evidence>
<protein>
    <submittedName>
        <fullName evidence="2">Uncharacterized protein</fullName>
    </submittedName>
</protein>
<dbReference type="EMBL" id="WPOC01000049">
    <property type="protein sequence ID" value="MVN16782.1"/>
    <property type="molecule type" value="Genomic_DNA"/>
</dbReference>
<proteinExistence type="predicted"/>
<dbReference type="Proteomes" id="UP000468327">
    <property type="component" value="Unassembled WGS sequence"/>
</dbReference>
<name>A0A6N8IM04_9ACTN</name>
<evidence type="ECO:0000313" key="2">
    <source>
        <dbReference type="EMBL" id="MVN16782.1"/>
    </source>
</evidence>